<reference evidence="1 2" key="1">
    <citation type="journal article" date="2011" name="PLoS Pathog.">
        <title>Dynamic evolution of pathogenicity revealed by sequencing and comparative genomics of 19 Pseudomonas syringae isolates.</title>
        <authorList>
            <person name="Baltrus D.A."/>
            <person name="Nishimura M.T."/>
            <person name="Romanchuk A."/>
            <person name="Chang J.H."/>
            <person name="Mukhtar M.S."/>
            <person name="Cherkis K."/>
            <person name="Roach J."/>
            <person name="Grant S.R."/>
            <person name="Jones C.D."/>
            <person name="Dangl J.L."/>
        </authorList>
    </citation>
    <scope>NUCLEOTIDE SEQUENCE [LARGE SCALE GENOMIC DNA]</scope>
    <source>
        <strain evidence="1 2">M301315</strain>
    </source>
</reference>
<name>A0AAD0PVG7_PSEAV</name>
<gene>
    <name evidence="1" type="ORF">PLA107_030750</name>
</gene>
<evidence type="ECO:0000313" key="2">
    <source>
        <dbReference type="Proteomes" id="UP000006426"/>
    </source>
</evidence>
<dbReference type="GeneID" id="39474114"/>
<keyword evidence="1" id="KW-0614">Plasmid</keyword>
<dbReference type="EMBL" id="CP031226">
    <property type="protein sequence ID" value="AXH59606.1"/>
    <property type="molecule type" value="Genomic_DNA"/>
</dbReference>
<evidence type="ECO:0000313" key="1">
    <source>
        <dbReference type="EMBL" id="AXH59606.1"/>
    </source>
</evidence>
<dbReference type="Proteomes" id="UP000006426">
    <property type="component" value="Plasmid pmppla107"/>
</dbReference>
<protein>
    <submittedName>
        <fullName evidence="1">Uncharacterized protein</fullName>
    </submittedName>
</protein>
<accession>A0AAD0PVG7</accession>
<dbReference type="AlphaFoldDB" id="A0AAD0PVG7"/>
<geneLocation type="plasmid" evidence="2">
    <name>pmppla107</name>
</geneLocation>
<organism evidence="1 2">
    <name type="scientific">Pseudomonas amygdali pv. lachrymans str. M301315</name>
    <dbReference type="NCBI Taxonomy" id="629260"/>
    <lineage>
        <taxon>Bacteria</taxon>
        <taxon>Pseudomonadati</taxon>
        <taxon>Pseudomonadota</taxon>
        <taxon>Gammaproteobacteria</taxon>
        <taxon>Pseudomonadales</taxon>
        <taxon>Pseudomonadaceae</taxon>
        <taxon>Pseudomonas</taxon>
        <taxon>Pseudomonas amygdali</taxon>
    </lineage>
</organism>
<proteinExistence type="predicted"/>
<dbReference type="RefSeq" id="WP_005742170.1">
    <property type="nucleotide sequence ID" value="NZ_CP031226.1"/>
</dbReference>
<sequence length="102" mass="11387">MSDNAKPLSQAEFEGLRWLSSGACNLISMISEKTEQDVFGNPVPGMAIFKKLAKRGYCYQTEEEPVRFTDDPDEVPFDFTPSIELTDEGREALKAAMATGRY</sequence>